<dbReference type="GO" id="GO:0022857">
    <property type="term" value="F:transmembrane transporter activity"/>
    <property type="evidence" value="ECO:0007669"/>
    <property type="project" value="TreeGrafter"/>
</dbReference>
<dbReference type="Pfam" id="PF06808">
    <property type="entry name" value="DctM"/>
    <property type="match status" value="1"/>
</dbReference>
<keyword evidence="2" id="KW-1003">Cell membrane</keyword>
<reference evidence="9" key="1">
    <citation type="journal article" date="2014" name="Front. Microbiol.">
        <title>High frequency of phylogenetically diverse reductive dehalogenase-homologous genes in deep subseafloor sedimentary metagenomes.</title>
        <authorList>
            <person name="Kawai M."/>
            <person name="Futagami T."/>
            <person name="Toyoda A."/>
            <person name="Takaki Y."/>
            <person name="Nishi S."/>
            <person name="Hori S."/>
            <person name="Arai W."/>
            <person name="Tsubouchi T."/>
            <person name="Morono Y."/>
            <person name="Uchiyama I."/>
            <person name="Ito T."/>
            <person name="Fujiyama A."/>
            <person name="Inagaki F."/>
            <person name="Takami H."/>
        </authorList>
    </citation>
    <scope>NUCLEOTIDE SEQUENCE</scope>
    <source>
        <strain evidence="9">Expedition CK06-06</strain>
    </source>
</reference>
<dbReference type="PANTHER" id="PTHR33362:SF2">
    <property type="entry name" value="TRAP TRANSPORTER LARGE PERMEASE PROTEIN"/>
    <property type="match status" value="1"/>
</dbReference>
<evidence type="ECO:0000256" key="4">
    <source>
        <dbReference type="ARBA" id="ARBA00022692"/>
    </source>
</evidence>
<evidence type="ECO:0000313" key="9">
    <source>
        <dbReference type="EMBL" id="GAI63222.1"/>
    </source>
</evidence>
<organism evidence="9">
    <name type="scientific">marine sediment metagenome</name>
    <dbReference type="NCBI Taxonomy" id="412755"/>
    <lineage>
        <taxon>unclassified sequences</taxon>
        <taxon>metagenomes</taxon>
        <taxon>ecological metagenomes</taxon>
    </lineage>
</organism>
<evidence type="ECO:0000256" key="5">
    <source>
        <dbReference type="ARBA" id="ARBA00022989"/>
    </source>
</evidence>
<feature type="domain" description="TRAP C4-dicarboxylate transport system permease DctM subunit" evidence="8">
    <location>
        <begin position="1"/>
        <end position="98"/>
    </location>
</feature>
<evidence type="ECO:0000256" key="2">
    <source>
        <dbReference type="ARBA" id="ARBA00022475"/>
    </source>
</evidence>
<sequence>MINLFLIILGMLMDDFSATLLAAPLLFPLMQAIGVHPIHFAAILGTNLGLGNVTPPTAPILYLAGRIGKCKFDELITPAVIFMIFGALPVVLLTTYFPFLSLALPHFLMPKLVRIVPLTLGGY</sequence>
<dbReference type="PANTHER" id="PTHR33362">
    <property type="entry name" value="SIALIC ACID TRAP TRANSPORTER PERMEASE PROTEIN SIAT-RELATED"/>
    <property type="match status" value="1"/>
</dbReference>
<evidence type="ECO:0000259" key="8">
    <source>
        <dbReference type="Pfam" id="PF06808"/>
    </source>
</evidence>
<evidence type="ECO:0000256" key="7">
    <source>
        <dbReference type="SAM" id="Phobius"/>
    </source>
</evidence>
<evidence type="ECO:0000256" key="1">
    <source>
        <dbReference type="ARBA" id="ARBA00004429"/>
    </source>
</evidence>
<keyword evidence="5 7" id="KW-1133">Transmembrane helix</keyword>
<name>X1Q3Y1_9ZZZZ</name>
<accession>X1Q3Y1</accession>
<dbReference type="EMBL" id="BARW01003088">
    <property type="protein sequence ID" value="GAI63222.1"/>
    <property type="molecule type" value="Genomic_DNA"/>
</dbReference>
<protein>
    <recommendedName>
        <fullName evidence="8">TRAP C4-dicarboxylate transport system permease DctM subunit domain-containing protein</fullName>
    </recommendedName>
</protein>
<evidence type="ECO:0000256" key="3">
    <source>
        <dbReference type="ARBA" id="ARBA00022519"/>
    </source>
</evidence>
<dbReference type="AlphaFoldDB" id="X1Q3Y1"/>
<feature type="transmembrane region" description="Helical" evidence="7">
    <location>
        <begin position="38"/>
        <end position="63"/>
    </location>
</feature>
<comment type="subcellular location">
    <subcellularLocation>
        <location evidence="1">Cell inner membrane</location>
        <topology evidence="1">Multi-pass membrane protein</topology>
    </subcellularLocation>
</comment>
<proteinExistence type="predicted"/>
<feature type="transmembrane region" description="Helical" evidence="7">
    <location>
        <begin position="75"/>
        <end position="99"/>
    </location>
</feature>
<keyword evidence="4 7" id="KW-0812">Transmembrane</keyword>
<evidence type="ECO:0000256" key="6">
    <source>
        <dbReference type="ARBA" id="ARBA00023136"/>
    </source>
</evidence>
<gene>
    <name evidence="9" type="ORF">S12H4_08105</name>
</gene>
<dbReference type="GO" id="GO:0005886">
    <property type="term" value="C:plasma membrane"/>
    <property type="evidence" value="ECO:0007669"/>
    <property type="project" value="UniProtKB-SubCell"/>
</dbReference>
<keyword evidence="3" id="KW-0997">Cell inner membrane</keyword>
<dbReference type="InterPro" id="IPR010656">
    <property type="entry name" value="DctM"/>
</dbReference>
<comment type="caution">
    <text evidence="9">The sequence shown here is derived from an EMBL/GenBank/DDBJ whole genome shotgun (WGS) entry which is preliminary data.</text>
</comment>
<dbReference type="InterPro" id="IPR004681">
    <property type="entry name" value="TRAP_DctM"/>
</dbReference>
<keyword evidence="6 7" id="KW-0472">Membrane</keyword>